<feature type="region of interest" description="Disordered" evidence="5">
    <location>
        <begin position="217"/>
        <end position="236"/>
    </location>
</feature>
<gene>
    <name evidence="7" type="primary">Atg4c-L</name>
    <name evidence="7" type="ORF">Hamer_G010764</name>
</gene>
<keyword evidence="8" id="KW-1185">Reference proteome</keyword>
<dbReference type="EMBL" id="JAHLQT010028013">
    <property type="protein sequence ID" value="KAG7162107.1"/>
    <property type="molecule type" value="Genomic_DNA"/>
</dbReference>
<evidence type="ECO:0000256" key="2">
    <source>
        <dbReference type="ARBA" id="ARBA00022801"/>
    </source>
</evidence>
<sequence>MIPSMQSVASRHASSQHQHKRSSSNNHDINNQTVLPIPMAQECTEAPRWPSDSVYVHNHFDEPSSRNLGKESRQPSVQSKKVTRVKLAKAQSPSHERSKYFIRTAGGMSVSVPELPPEHKMTSKNFQMNFTEPLPVPQLEDGALASSENPSLTPIMKTRTNQANSYLPLSVELIAGRGQTSMPSDGNKNSTSSKLRSLPPSHTLAMSASFLKSYFSSGPEKQHSKSAGSTPETETSVKTKMMGLWNNVKYGWTVNLKTNFSKDSPVYLLGYVYHKSLGVDEENAMEEVERHGMEAFKRHFNSLVWCTYRRQFPTLHDSVLTTDCGWGCMLRTGQMMLGHALIRHFLTKDWRYNKNAAEGPDELVHRSIVRWLGDSPSSRCPLSLHNLVHFGEKLGKKAGDWYGPASAAYIFKDAVEMGSRYIPDLQRICVYVAQDCAVYIQDVLDLCFTSCLCNKGDLINLQKNSNKRTPNLQQEDSSVPLTVDLECSQVYKKDPKVYGQSNGNKESEDRYCHTMRAENSKERNIGHNNKIFKNGSSTRDTQHTENYQLPLADISLTVSSGTKLNEKLSHEKRVRLDSSEPFKQCAKCDNWRSVLIMVPVRLGGEALNPIYAPCLYSLFTHELCVGIIGGRPKHSLYFVGFQEDSLIHLDPHLCQDAVMVTQPHFSLSSYHCSSPRKMALSRMDPSATLGFYCHSRTDFLRLMEELPELITPKQPGFEYPIFEFLDGRCEDTDACTRQVSTEDKMAASMPGDTPLLPQDSEEFVFL</sequence>
<dbReference type="EC" id="3.4.22.-" evidence="4"/>
<organism evidence="7 8">
    <name type="scientific">Homarus americanus</name>
    <name type="common">American lobster</name>
    <dbReference type="NCBI Taxonomy" id="6706"/>
    <lineage>
        <taxon>Eukaryota</taxon>
        <taxon>Metazoa</taxon>
        <taxon>Ecdysozoa</taxon>
        <taxon>Arthropoda</taxon>
        <taxon>Crustacea</taxon>
        <taxon>Multicrustacea</taxon>
        <taxon>Malacostraca</taxon>
        <taxon>Eumalacostraca</taxon>
        <taxon>Eucarida</taxon>
        <taxon>Decapoda</taxon>
        <taxon>Pleocyemata</taxon>
        <taxon>Astacidea</taxon>
        <taxon>Nephropoidea</taxon>
        <taxon>Nephropidae</taxon>
        <taxon>Homarus</taxon>
    </lineage>
</organism>
<evidence type="ECO:0000256" key="4">
    <source>
        <dbReference type="RuleBase" id="RU363115"/>
    </source>
</evidence>
<dbReference type="GO" id="GO:0016485">
    <property type="term" value="P:protein processing"/>
    <property type="evidence" value="ECO:0007669"/>
    <property type="project" value="TreeGrafter"/>
</dbReference>
<dbReference type="InterPro" id="IPR005078">
    <property type="entry name" value="Peptidase_C54"/>
</dbReference>
<comment type="function">
    <text evidence="4">Cysteine protease that plays a key role in autophagy by mediating both proteolytic activation and delipidation of ATG8 family proteins.</text>
</comment>
<dbReference type="GO" id="GO:0035973">
    <property type="term" value="P:aggrephagy"/>
    <property type="evidence" value="ECO:0007669"/>
    <property type="project" value="TreeGrafter"/>
</dbReference>
<accession>A0A8J5JPA4</accession>
<feature type="compositionally biased region" description="Basic and acidic residues" evidence="5">
    <location>
        <begin position="58"/>
        <end position="73"/>
    </location>
</feature>
<dbReference type="GO" id="GO:0000045">
    <property type="term" value="P:autophagosome assembly"/>
    <property type="evidence" value="ECO:0007669"/>
    <property type="project" value="TreeGrafter"/>
</dbReference>
<feature type="compositionally biased region" description="Polar residues" evidence="5">
    <location>
        <begin position="1"/>
        <end position="16"/>
    </location>
</feature>
<keyword evidence="4" id="KW-0813">Transport</keyword>
<dbReference type="GO" id="GO:0005737">
    <property type="term" value="C:cytoplasm"/>
    <property type="evidence" value="ECO:0007669"/>
    <property type="project" value="UniProtKB-SubCell"/>
</dbReference>
<dbReference type="Pfam" id="PF03416">
    <property type="entry name" value="Peptidase_C54"/>
    <property type="match status" value="1"/>
</dbReference>
<comment type="subcellular location">
    <subcellularLocation>
        <location evidence="4">Cytoplasm</location>
    </subcellularLocation>
</comment>
<keyword evidence="3" id="KW-0788">Thiol protease</keyword>
<reference evidence="7" key="1">
    <citation type="journal article" date="2021" name="Sci. Adv.">
        <title>The American lobster genome reveals insights on longevity, neural, and immune adaptations.</title>
        <authorList>
            <person name="Polinski J.M."/>
            <person name="Zimin A.V."/>
            <person name="Clark K.F."/>
            <person name="Kohn A.B."/>
            <person name="Sadowski N."/>
            <person name="Timp W."/>
            <person name="Ptitsyn A."/>
            <person name="Khanna P."/>
            <person name="Romanova D.Y."/>
            <person name="Williams P."/>
            <person name="Greenwood S.J."/>
            <person name="Moroz L.L."/>
            <person name="Walt D.R."/>
            <person name="Bodnar A.G."/>
        </authorList>
    </citation>
    <scope>NUCLEOTIDE SEQUENCE</scope>
    <source>
        <strain evidence="7">GMGI-L3</strain>
    </source>
</reference>
<keyword evidence="1 4" id="KW-0645">Protease</keyword>
<protein>
    <recommendedName>
        <fullName evidence="4">Cysteine protease</fullName>
        <ecNumber evidence="4">3.4.22.-</ecNumber>
    </recommendedName>
</protein>
<evidence type="ECO:0000256" key="1">
    <source>
        <dbReference type="ARBA" id="ARBA00022670"/>
    </source>
</evidence>
<feature type="region of interest" description="Disordered" evidence="5">
    <location>
        <begin position="54"/>
        <end position="80"/>
    </location>
</feature>
<dbReference type="Proteomes" id="UP000747542">
    <property type="component" value="Unassembled WGS sequence"/>
</dbReference>
<dbReference type="AlphaFoldDB" id="A0A8J5JPA4"/>
<name>A0A8J5JPA4_HOMAM</name>
<feature type="region of interest" description="Disordered" evidence="5">
    <location>
        <begin position="177"/>
        <end position="200"/>
    </location>
</feature>
<feature type="domain" description="Peptidase C54 catalytic" evidence="6">
    <location>
        <begin position="294"/>
        <end position="704"/>
    </location>
</feature>
<comment type="caution">
    <text evidence="7">The sequence shown here is derived from an EMBL/GenBank/DDBJ whole genome shotgun (WGS) entry which is preliminary data.</text>
</comment>
<evidence type="ECO:0000313" key="7">
    <source>
        <dbReference type="EMBL" id="KAG7162107.1"/>
    </source>
</evidence>
<proteinExistence type="inferred from homology"/>
<keyword evidence="2 4" id="KW-0378">Hydrolase</keyword>
<feature type="compositionally biased region" description="Polar residues" evidence="5">
    <location>
        <begin position="178"/>
        <end position="195"/>
    </location>
</feature>
<dbReference type="GO" id="GO:0034727">
    <property type="term" value="P:piecemeal microautophagy of the nucleus"/>
    <property type="evidence" value="ECO:0007669"/>
    <property type="project" value="TreeGrafter"/>
</dbReference>
<evidence type="ECO:0000313" key="8">
    <source>
        <dbReference type="Proteomes" id="UP000747542"/>
    </source>
</evidence>
<dbReference type="PANTHER" id="PTHR22624:SF52">
    <property type="entry name" value="CYSTEINE PROTEASE"/>
    <property type="match status" value="1"/>
</dbReference>
<feature type="region of interest" description="Disordered" evidence="5">
    <location>
        <begin position="1"/>
        <end position="31"/>
    </location>
</feature>
<dbReference type="GO" id="GO:0015031">
    <property type="term" value="P:protein transport"/>
    <property type="evidence" value="ECO:0007669"/>
    <property type="project" value="UniProtKB-KW"/>
</dbReference>
<keyword evidence="4" id="KW-0963">Cytoplasm</keyword>
<dbReference type="GO" id="GO:0000423">
    <property type="term" value="P:mitophagy"/>
    <property type="evidence" value="ECO:0007669"/>
    <property type="project" value="TreeGrafter"/>
</dbReference>
<keyword evidence="4" id="KW-0072">Autophagy</keyword>
<comment type="similarity">
    <text evidence="4">Belongs to the peptidase C54 family.</text>
</comment>
<evidence type="ECO:0000256" key="3">
    <source>
        <dbReference type="ARBA" id="ARBA00022807"/>
    </source>
</evidence>
<evidence type="ECO:0000256" key="5">
    <source>
        <dbReference type="SAM" id="MobiDB-lite"/>
    </source>
</evidence>
<dbReference type="GO" id="GO:0004197">
    <property type="term" value="F:cysteine-type endopeptidase activity"/>
    <property type="evidence" value="ECO:0007669"/>
    <property type="project" value="TreeGrafter"/>
</dbReference>
<feature type="compositionally biased region" description="Polar residues" evidence="5">
    <location>
        <begin position="225"/>
        <end position="236"/>
    </location>
</feature>
<dbReference type="GO" id="GO:0019786">
    <property type="term" value="F:protein-phosphatidylethanolamide deconjugating activity"/>
    <property type="evidence" value="ECO:0007669"/>
    <property type="project" value="InterPro"/>
</dbReference>
<keyword evidence="4" id="KW-0653">Protein transport</keyword>
<dbReference type="InterPro" id="IPR046792">
    <property type="entry name" value="Peptidase_C54_cat"/>
</dbReference>
<evidence type="ECO:0000259" key="6">
    <source>
        <dbReference type="Pfam" id="PF03416"/>
    </source>
</evidence>
<dbReference type="PANTHER" id="PTHR22624">
    <property type="entry name" value="CYSTEINE PROTEASE ATG4"/>
    <property type="match status" value="1"/>
</dbReference>
<dbReference type="OrthoDB" id="2960936at2759"/>